<sequence>MGICISIASSEIHDQAEDQHHFHENVLYLTETIPSIGTHTHGSLYSKQGTKGLNQDAAILYQEYGIKGGAFCGVFDGHGKNGHIVSNMVRNRLPSLLVSQKYGVAKLEPTPESDNGRRPRQDLVKWKQACVSAFKVMDKEIKLQHNLDCSTSGTTAVVVVRQLIIVSLPKGEDLVIANLGDSRAVLGTMTEKGIKAVQLTTDLKPGLPSEAERIRNCKGRVLALKEEPHIPRVWLPHEDSPGLAMSRAFGDFLLKDHGLIAVPDVFYHRLSPNDHVIVLATDGVWDVLNNDQVASIVMEVESEQEAARTVAEAATASWKRKFPSSKVDDCTVVCLFLQDKQHPSSLAPET</sequence>
<evidence type="ECO:0000313" key="2">
    <source>
        <dbReference type="EMBL" id="MBA0694047.1"/>
    </source>
</evidence>
<dbReference type="Pfam" id="PF00481">
    <property type="entry name" value="PP2C"/>
    <property type="match status" value="1"/>
</dbReference>
<dbReference type="InterPro" id="IPR001932">
    <property type="entry name" value="PPM-type_phosphatase-like_dom"/>
</dbReference>
<dbReference type="Gene3D" id="3.60.40.10">
    <property type="entry name" value="PPM-type phosphatase domain"/>
    <property type="match status" value="1"/>
</dbReference>
<dbReference type="GO" id="GO:0004722">
    <property type="term" value="F:protein serine/threonine phosphatase activity"/>
    <property type="evidence" value="ECO:0007669"/>
    <property type="project" value="InterPro"/>
</dbReference>
<accession>A0A7J8Y3A2</accession>
<dbReference type="InterPro" id="IPR015655">
    <property type="entry name" value="PP2C"/>
</dbReference>
<dbReference type="AlphaFoldDB" id="A0A7J8Y3A2"/>
<gene>
    <name evidence="2" type="ORF">Goari_004380</name>
</gene>
<keyword evidence="3" id="KW-1185">Reference proteome</keyword>
<dbReference type="SMART" id="SM00332">
    <property type="entry name" value="PP2Cc"/>
    <property type="match status" value="1"/>
</dbReference>
<proteinExistence type="predicted"/>
<dbReference type="SUPFAM" id="SSF81606">
    <property type="entry name" value="PP2C-like"/>
    <property type="match status" value="1"/>
</dbReference>
<comment type="caution">
    <text evidence="2">The sequence shown here is derived from an EMBL/GenBank/DDBJ whole genome shotgun (WGS) entry which is preliminary data.</text>
</comment>
<protein>
    <recommendedName>
        <fullName evidence="1">PPM-type phosphatase domain-containing protein</fullName>
    </recommendedName>
</protein>
<feature type="domain" description="PPM-type phosphatase" evidence="1">
    <location>
        <begin position="41"/>
        <end position="337"/>
    </location>
</feature>
<dbReference type="PANTHER" id="PTHR47992">
    <property type="entry name" value="PROTEIN PHOSPHATASE"/>
    <property type="match status" value="1"/>
</dbReference>
<dbReference type="Proteomes" id="UP000593577">
    <property type="component" value="Unassembled WGS sequence"/>
</dbReference>
<dbReference type="InterPro" id="IPR036457">
    <property type="entry name" value="PPM-type-like_dom_sf"/>
</dbReference>
<dbReference type="CDD" id="cd00143">
    <property type="entry name" value="PP2Cc"/>
    <property type="match status" value="1"/>
</dbReference>
<dbReference type="PROSITE" id="PS51746">
    <property type="entry name" value="PPM_2"/>
    <property type="match status" value="1"/>
</dbReference>
<dbReference type="EMBL" id="JABFAA010000010">
    <property type="protein sequence ID" value="MBA0694047.1"/>
    <property type="molecule type" value="Genomic_DNA"/>
</dbReference>
<name>A0A7J8Y3A2_GOSAI</name>
<evidence type="ECO:0000313" key="3">
    <source>
        <dbReference type="Proteomes" id="UP000593577"/>
    </source>
</evidence>
<evidence type="ECO:0000259" key="1">
    <source>
        <dbReference type="PROSITE" id="PS51746"/>
    </source>
</evidence>
<reference evidence="2 3" key="1">
    <citation type="journal article" date="2019" name="Genome Biol. Evol.">
        <title>Insights into the evolution of the New World diploid cottons (Gossypium, subgenus Houzingenia) based on genome sequencing.</title>
        <authorList>
            <person name="Grover C.E."/>
            <person name="Arick M.A. 2nd"/>
            <person name="Thrash A."/>
            <person name="Conover J.L."/>
            <person name="Sanders W.S."/>
            <person name="Peterson D.G."/>
            <person name="Frelichowski J.E."/>
            <person name="Scheffler J.A."/>
            <person name="Scheffler B.E."/>
            <person name="Wendel J.F."/>
        </authorList>
    </citation>
    <scope>NUCLEOTIDE SEQUENCE [LARGE SCALE GENOMIC DNA]</scope>
    <source>
        <strain evidence="2">185</strain>
        <tissue evidence="2">Leaf</tissue>
    </source>
</reference>
<organism evidence="2 3">
    <name type="scientific">Gossypium aridum</name>
    <name type="common">American cotton</name>
    <name type="synonym">Erioxylum aridum</name>
    <dbReference type="NCBI Taxonomy" id="34290"/>
    <lineage>
        <taxon>Eukaryota</taxon>
        <taxon>Viridiplantae</taxon>
        <taxon>Streptophyta</taxon>
        <taxon>Embryophyta</taxon>
        <taxon>Tracheophyta</taxon>
        <taxon>Spermatophyta</taxon>
        <taxon>Magnoliopsida</taxon>
        <taxon>eudicotyledons</taxon>
        <taxon>Gunneridae</taxon>
        <taxon>Pentapetalae</taxon>
        <taxon>rosids</taxon>
        <taxon>malvids</taxon>
        <taxon>Malvales</taxon>
        <taxon>Malvaceae</taxon>
        <taxon>Malvoideae</taxon>
        <taxon>Gossypium</taxon>
    </lineage>
</organism>